<dbReference type="EMBL" id="CAAALY010072757">
    <property type="protein sequence ID" value="VEL25273.1"/>
    <property type="molecule type" value="Genomic_DNA"/>
</dbReference>
<sequence>MPLACASLDNKSRSAPEAFFFFRSTLPSGSSLPRRAADTAGQRPSRSVSLHPSTPTPAQVIPGPDADLVVYQ</sequence>
<accession>A0A3S5CP97</accession>
<evidence type="ECO:0000313" key="3">
    <source>
        <dbReference type="Proteomes" id="UP000784294"/>
    </source>
</evidence>
<dbReference type="AlphaFoldDB" id="A0A3S5CP97"/>
<dbReference type="Proteomes" id="UP000784294">
    <property type="component" value="Unassembled WGS sequence"/>
</dbReference>
<feature type="compositionally biased region" description="Polar residues" evidence="1">
    <location>
        <begin position="42"/>
        <end position="57"/>
    </location>
</feature>
<proteinExistence type="predicted"/>
<evidence type="ECO:0000313" key="2">
    <source>
        <dbReference type="EMBL" id="VEL25273.1"/>
    </source>
</evidence>
<evidence type="ECO:0000256" key="1">
    <source>
        <dbReference type="SAM" id="MobiDB-lite"/>
    </source>
</evidence>
<reference evidence="2" key="1">
    <citation type="submission" date="2018-11" db="EMBL/GenBank/DDBJ databases">
        <authorList>
            <consortium name="Pathogen Informatics"/>
        </authorList>
    </citation>
    <scope>NUCLEOTIDE SEQUENCE</scope>
</reference>
<organism evidence="2 3">
    <name type="scientific">Protopolystoma xenopodis</name>
    <dbReference type="NCBI Taxonomy" id="117903"/>
    <lineage>
        <taxon>Eukaryota</taxon>
        <taxon>Metazoa</taxon>
        <taxon>Spiralia</taxon>
        <taxon>Lophotrochozoa</taxon>
        <taxon>Platyhelminthes</taxon>
        <taxon>Monogenea</taxon>
        <taxon>Polyopisthocotylea</taxon>
        <taxon>Polystomatidea</taxon>
        <taxon>Polystomatidae</taxon>
        <taxon>Protopolystoma</taxon>
    </lineage>
</organism>
<name>A0A3S5CP97_9PLAT</name>
<comment type="caution">
    <text evidence="2">The sequence shown here is derived from an EMBL/GenBank/DDBJ whole genome shotgun (WGS) entry which is preliminary data.</text>
</comment>
<protein>
    <submittedName>
        <fullName evidence="2">Uncharacterized protein</fullName>
    </submittedName>
</protein>
<feature type="region of interest" description="Disordered" evidence="1">
    <location>
        <begin position="28"/>
        <end position="65"/>
    </location>
</feature>
<gene>
    <name evidence="2" type="ORF">PXEA_LOCUS18713</name>
</gene>
<keyword evidence="3" id="KW-1185">Reference proteome</keyword>